<evidence type="ECO:0000313" key="3">
    <source>
        <dbReference type="Proteomes" id="UP001066276"/>
    </source>
</evidence>
<dbReference type="EMBL" id="JANPWB010000002">
    <property type="protein sequence ID" value="KAJ1205664.1"/>
    <property type="molecule type" value="Genomic_DNA"/>
</dbReference>
<evidence type="ECO:0000313" key="2">
    <source>
        <dbReference type="EMBL" id="KAJ1205664.1"/>
    </source>
</evidence>
<feature type="compositionally biased region" description="Acidic residues" evidence="1">
    <location>
        <begin position="1"/>
        <end position="19"/>
    </location>
</feature>
<keyword evidence="3" id="KW-1185">Reference proteome</keyword>
<reference evidence="2" key="1">
    <citation type="journal article" date="2022" name="bioRxiv">
        <title>Sequencing and chromosome-scale assembly of the giantPleurodeles waltlgenome.</title>
        <authorList>
            <person name="Brown T."/>
            <person name="Elewa A."/>
            <person name="Iarovenko S."/>
            <person name="Subramanian E."/>
            <person name="Araus A.J."/>
            <person name="Petzold A."/>
            <person name="Susuki M."/>
            <person name="Suzuki K.-i.T."/>
            <person name="Hayashi T."/>
            <person name="Toyoda A."/>
            <person name="Oliveira C."/>
            <person name="Osipova E."/>
            <person name="Leigh N.D."/>
            <person name="Simon A."/>
            <person name="Yun M.H."/>
        </authorList>
    </citation>
    <scope>NUCLEOTIDE SEQUENCE</scope>
    <source>
        <strain evidence="2">20211129_DDA</strain>
        <tissue evidence="2">Liver</tissue>
    </source>
</reference>
<protein>
    <submittedName>
        <fullName evidence="2">Uncharacterized protein</fullName>
    </submittedName>
</protein>
<accession>A0AAV7VY14</accession>
<organism evidence="2 3">
    <name type="scientific">Pleurodeles waltl</name>
    <name type="common">Iberian ribbed newt</name>
    <dbReference type="NCBI Taxonomy" id="8319"/>
    <lineage>
        <taxon>Eukaryota</taxon>
        <taxon>Metazoa</taxon>
        <taxon>Chordata</taxon>
        <taxon>Craniata</taxon>
        <taxon>Vertebrata</taxon>
        <taxon>Euteleostomi</taxon>
        <taxon>Amphibia</taxon>
        <taxon>Batrachia</taxon>
        <taxon>Caudata</taxon>
        <taxon>Salamandroidea</taxon>
        <taxon>Salamandridae</taxon>
        <taxon>Pleurodelinae</taxon>
        <taxon>Pleurodeles</taxon>
    </lineage>
</organism>
<proteinExistence type="predicted"/>
<gene>
    <name evidence="2" type="ORF">NDU88_001092</name>
</gene>
<dbReference type="Proteomes" id="UP001066276">
    <property type="component" value="Chromosome 1_2"/>
</dbReference>
<dbReference type="AlphaFoldDB" id="A0AAV7VY14"/>
<evidence type="ECO:0000256" key="1">
    <source>
        <dbReference type="SAM" id="MobiDB-lite"/>
    </source>
</evidence>
<sequence length="72" mass="8061">MKDTMLDYDEESLDEDELLDDKVPQMEKTRCWQQGVVSQTPGMFSGAHEGPWGTFGTREASGTQYCTVLLGI</sequence>
<name>A0AAV7VY14_PLEWA</name>
<feature type="region of interest" description="Disordered" evidence="1">
    <location>
        <begin position="1"/>
        <end position="20"/>
    </location>
</feature>
<comment type="caution">
    <text evidence="2">The sequence shown here is derived from an EMBL/GenBank/DDBJ whole genome shotgun (WGS) entry which is preliminary data.</text>
</comment>